<dbReference type="RefSeq" id="WP_100002581.1">
    <property type="nucleotide sequence ID" value="NZ_CP017942.1"/>
</dbReference>
<organism evidence="2 3">
    <name type="scientific">Phyllobacterium zundukense</name>
    <dbReference type="NCBI Taxonomy" id="1867719"/>
    <lineage>
        <taxon>Bacteria</taxon>
        <taxon>Pseudomonadati</taxon>
        <taxon>Pseudomonadota</taxon>
        <taxon>Alphaproteobacteria</taxon>
        <taxon>Hyphomicrobiales</taxon>
        <taxon>Phyllobacteriaceae</taxon>
        <taxon>Phyllobacterium</taxon>
    </lineage>
</organism>
<gene>
    <name evidence="2" type="ORF">B5P45_28680</name>
</gene>
<evidence type="ECO:0000259" key="1">
    <source>
        <dbReference type="Pfam" id="PF18551"/>
    </source>
</evidence>
<accession>A0A2N9VPF2</accession>
<name>A0A2N9VPF2_9HYPH</name>
<dbReference type="Pfam" id="PF18551">
    <property type="entry name" value="TackOD1"/>
    <property type="match status" value="1"/>
</dbReference>
<reference evidence="2 3" key="1">
    <citation type="journal article" date="2017" name="Int J Environ Stud">
        <title>Does the Miocene-Pliocene relict legume Oxytropis triphylla form nitrogen-fixing nodules with a combination of bacterial strains?</title>
        <authorList>
            <person name="Safronova V."/>
            <person name="Belimov A."/>
            <person name="Sazanova A."/>
            <person name="Kuznetsova I."/>
            <person name="Popova J."/>
            <person name="Andronov E."/>
            <person name="Verkhozina A."/>
            <person name="Tikhonovich I."/>
        </authorList>
    </citation>
    <scope>NUCLEOTIDE SEQUENCE [LARGE SCALE GENOMIC DNA]</scope>
    <source>
        <strain evidence="2 3">Tri-38</strain>
    </source>
</reference>
<dbReference type="InterPro" id="IPR040572">
    <property type="entry name" value="TackOD1"/>
</dbReference>
<evidence type="ECO:0000313" key="2">
    <source>
        <dbReference type="EMBL" id="PIO41370.1"/>
    </source>
</evidence>
<dbReference type="Proteomes" id="UP000232163">
    <property type="component" value="Unassembled WGS sequence"/>
</dbReference>
<protein>
    <recommendedName>
        <fullName evidence="1">Thaumarchaeal output domain-containing protein</fullName>
    </recommendedName>
</protein>
<feature type="domain" description="Thaumarchaeal output" evidence="1">
    <location>
        <begin position="146"/>
        <end position="321"/>
    </location>
</feature>
<dbReference type="EMBL" id="MZMT01000062">
    <property type="protein sequence ID" value="PIO41370.1"/>
    <property type="molecule type" value="Genomic_DNA"/>
</dbReference>
<comment type="caution">
    <text evidence="2">The sequence shown here is derived from an EMBL/GenBank/DDBJ whole genome shotgun (WGS) entry which is preliminary data.</text>
</comment>
<keyword evidence="3" id="KW-1185">Reference proteome</keyword>
<dbReference type="OrthoDB" id="8432393at2"/>
<proteinExistence type="predicted"/>
<sequence length="465" mass="52064">MLSSNVSLIESSIAPDSSPIAEKHTAIDHCHAVWHQFGLRIPRVALFPDAVVPHSRYLREVFDVVDNSDVDAVLLTNDKQLFALDKFRSARDLFLVPVINVTGKSSPAADVAFNLRNPQSWVETAARIKQFSDRRSRLSYRFLSPSSPAVRMLAYLFVSGDDLTPIRQPDSPFYFAYRAFPNTRSTMLIAEALADKGWLERNFFDRHHECAACHSHRLIVREECPACHSPHLSETDLIHHYSCAQLSPEADFRRGTALVCPKCSKQLRHYGKDYDKPGRVEICGRCQKTTSEPAIGFVCQDCGMRVDGDAVNVSDVFSYSLSAQAGALLANDTVEVEYFPSALLQNLPEELQRRVRQLSNPKESASDFVVAEIQYGARELLLEKKGEAAFYSMRKLLADNLQGILGDNASVHSSNDRDYVLFLGVTESSLSAYAQKILDHSESILFDKLYPTLLVLWAGREGTSR</sequence>
<dbReference type="AlphaFoldDB" id="A0A2N9VPF2"/>
<evidence type="ECO:0000313" key="3">
    <source>
        <dbReference type="Proteomes" id="UP000232163"/>
    </source>
</evidence>